<reference evidence="1" key="1">
    <citation type="journal article" date="2021" name="Proc. Natl. Acad. Sci. U.S.A.">
        <title>A Catalog of Tens of Thousands of Viruses from Human Metagenomes Reveals Hidden Associations with Chronic Diseases.</title>
        <authorList>
            <person name="Tisza M.J."/>
            <person name="Buck C.B."/>
        </authorList>
    </citation>
    <scope>NUCLEOTIDE SEQUENCE</scope>
    <source>
        <strain evidence="1">Ct2773</strain>
    </source>
</reference>
<proteinExistence type="predicted"/>
<accession>A0A8S5QSI6</accession>
<dbReference type="EMBL" id="BK015717">
    <property type="protein sequence ID" value="DAE21793.1"/>
    <property type="molecule type" value="Genomic_DNA"/>
</dbReference>
<sequence length="113" mass="12222">MAKIDERIKVMLLKGEAGASIKSIYKTASDGLVDTYTVKMTDGTESSFYVTNGRDGKKGDTGNTISVPVSGLFNMGVDADGNLWVYHSDSDKIPEFEYDSSTGNLYYLIGGDD</sequence>
<evidence type="ECO:0000313" key="1">
    <source>
        <dbReference type="EMBL" id="DAE21793.1"/>
    </source>
</evidence>
<protein>
    <submittedName>
        <fullName evidence="1">Uncharacterized protein</fullName>
    </submittedName>
</protein>
<name>A0A8S5QSI6_9CAUD</name>
<organism evidence="1">
    <name type="scientific">Siphoviridae sp. ct2773</name>
    <dbReference type="NCBI Taxonomy" id="2826275"/>
    <lineage>
        <taxon>Viruses</taxon>
        <taxon>Duplodnaviria</taxon>
        <taxon>Heunggongvirae</taxon>
        <taxon>Uroviricota</taxon>
        <taxon>Caudoviricetes</taxon>
    </lineage>
</organism>